<evidence type="ECO:0000313" key="18">
    <source>
        <dbReference type="EMBL" id="KAF5913410.1"/>
    </source>
</evidence>
<feature type="region of interest" description="Disordered" evidence="16">
    <location>
        <begin position="219"/>
        <end position="275"/>
    </location>
</feature>
<dbReference type="PANTHER" id="PTHR15398">
    <property type="entry name" value="BROMODOMAIN-CONTAINING PROTEIN 8"/>
    <property type="match status" value="1"/>
</dbReference>
<accession>A0A7J7EC53</accession>
<keyword evidence="5" id="KW-0832">Ubl conjugation</keyword>
<dbReference type="EMBL" id="JACDTQ010003641">
    <property type="protein sequence ID" value="KAF5913410.1"/>
    <property type="molecule type" value="Genomic_DNA"/>
</dbReference>
<keyword evidence="4" id="KW-0341">Growth regulation</keyword>
<dbReference type="SUPFAM" id="SSF47370">
    <property type="entry name" value="Bromodomain"/>
    <property type="match status" value="2"/>
</dbReference>
<feature type="region of interest" description="Disordered" evidence="16">
    <location>
        <begin position="616"/>
        <end position="758"/>
    </location>
</feature>
<dbReference type="PRINTS" id="PR00503">
    <property type="entry name" value="BROMODOMAIN"/>
</dbReference>
<feature type="region of interest" description="Disordered" evidence="16">
    <location>
        <begin position="1051"/>
        <end position="1082"/>
    </location>
</feature>
<dbReference type="CDD" id="cd05507">
    <property type="entry name" value="Bromo_brd8_like"/>
    <property type="match status" value="2"/>
</dbReference>
<keyword evidence="12" id="KW-0539">Nucleus</keyword>
<keyword evidence="7" id="KW-0007">Acetylation</keyword>
<dbReference type="InterPro" id="IPR036427">
    <property type="entry name" value="Bromodomain-like_sf"/>
</dbReference>
<evidence type="ECO:0000256" key="4">
    <source>
        <dbReference type="ARBA" id="ARBA00022604"/>
    </source>
</evidence>
<feature type="domain" description="Bromo" evidence="17">
    <location>
        <begin position="810"/>
        <end position="880"/>
    </location>
</feature>
<keyword evidence="11" id="KW-0804">Transcription</keyword>
<name>A0A7J7EC53_DICBM</name>
<dbReference type="Gene3D" id="1.20.920.10">
    <property type="entry name" value="Bromodomain-like"/>
    <property type="match status" value="2"/>
</dbReference>
<evidence type="ECO:0000256" key="13">
    <source>
        <dbReference type="ARBA" id="ARBA00070695"/>
    </source>
</evidence>
<organism evidence="18 19">
    <name type="scientific">Diceros bicornis minor</name>
    <name type="common">South-central black rhinoceros</name>
    <dbReference type="NCBI Taxonomy" id="77932"/>
    <lineage>
        <taxon>Eukaryota</taxon>
        <taxon>Metazoa</taxon>
        <taxon>Chordata</taxon>
        <taxon>Craniata</taxon>
        <taxon>Vertebrata</taxon>
        <taxon>Euteleostomi</taxon>
        <taxon>Mammalia</taxon>
        <taxon>Eutheria</taxon>
        <taxon>Laurasiatheria</taxon>
        <taxon>Perissodactyla</taxon>
        <taxon>Rhinocerotidae</taxon>
        <taxon>Diceros</taxon>
    </lineage>
</organism>
<dbReference type="InterPro" id="IPR001487">
    <property type="entry name" value="Bromodomain"/>
</dbReference>
<keyword evidence="3" id="KW-0597">Phosphoprotein</keyword>
<sequence length="1314" mass="143627">TTVLVVVSKPSLISEHKLLSTGPTEPWSIREKLCLASSVMRSGDQNWVSVSRAIKPFAEPGRPPDWFSQKHCASQYSELLETTETPKRKRGEKGEVVETVEDVIVRKLTAERVEELKKVIKETQEKYRRLKRDAELIQAGHMDSRLDELCNDIAMKKKLEEEEAEVKRKATDAAYQARQAVKTPPRRLPAVMVRSPIDSASPGGDYPLGDLTTTTMEEATSGVTPGTLPSTPVTSFPGIPDTLPPGSAPLEAPMTPVTDDSPQKKMLGQKATPPPSPLLSELLKKGSLLPTSPRLVSESEMAVASGHLNNTGVLLEVGGVLPMIHGGEMQQTANTVAASPAASGAPTLSRLLEAGPTQFTTPLASFTTVASEPPVKLVPPPVESVSQATIVMMPALPAPSSTPAVSTPESVAPVSQPDTCVPMEAVGDPHTVTVSMDSSEISMIINSIKEECFRSGVAEASGGSKAPSIDGKEDLDLAEKMDIAVSYTGEELDFETVGDIIAIIEDKVDDHPEVLDVAAVEAALSFCEENDDPQSLPGPWEHPMQQERDKPVPLPAPETTVKQERLEFEETENKGIHELVDIREPSVEIKMEPAEQEQGISGAEIVAGVVPATSMEPPELRSQDLDEEPGSAATGEIAEADVSIGKGDETPLTAVKTEASPESMLSPSHGSNPIEDPLEGETQHKFEMSDSLKEESGTIFGSQIKHTVSKDAPGEDDEEDGVSEAASLEEPKEEDQGEGYLSEMDNEPPVSESDDGFSIHNATLQSHTLADSIPSSPASSQFSVCSEDQEAIQAQKIWKKAIMLVWRAAANHRYANVFLQPVTDDIAPGYHSIVQRPMDLSTIKKNIENGLIRSTAEFQRDIMLMFQNAVMYNSSDHDVYHMAVEMQRDVLEQIQQFLATQLIMQTSESGISAKSLRGRDSTRKQDASEKDSVPMGSPAFLLSLFMGHQWVWLDSEQDYPNDSELSNDCRSLFSSWDSSLDLDVGSWRETEEPGTEELEESSPEREPSELLVGDGSSKESQEEAERVSRQNLLHFLSEVAYLMEPLCISSKESSEGCGPPSGTRQEGREIEGTEGEGEPFREPEELLAKVDPLVAEKKSLGKNGRLEVAPAPSDICAVQGLPTKSEEEEVRQESKEEDQGEGYVSEMEDQPSSSECDDGFSIQETPLLGILFSRAASSKLSDLGQSDPVQDHLLFKKTLLPVWKMIASHRFSSPFLKPVSERQAPGYKDVVKRPMDLTSLKRNLSKGRIRTMAQFQRDLMLMFQNAVMYNDSDHHVYHMAVEMQREVLEQIQVLYVESCKKKESSLWNLILGGL</sequence>
<evidence type="ECO:0000256" key="15">
    <source>
        <dbReference type="SAM" id="Coils"/>
    </source>
</evidence>
<feature type="region of interest" description="Disordered" evidence="16">
    <location>
        <begin position="529"/>
        <end position="556"/>
    </location>
</feature>
<dbReference type="GO" id="GO:0005634">
    <property type="term" value="C:nucleus"/>
    <property type="evidence" value="ECO:0007669"/>
    <property type="project" value="UniProtKB-SubCell"/>
</dbReference>
<keyword evidence="9 15" id="KW-0175">Coiled coil</keyword>
<keyword evidence="8" id="KW-0805">Transcription regulation</keyword>
<keyword evidence="10 14" id="KW-0103">Bromodomain</keyword>
<evidence type="ECO:0000256" key="14">
    <source>
        <dbReference type="PROSITE-ProRule" id="PRU00035"/>
    </source>
</evidence>
<dbReference type="SMART" id="SM00297">
    <property type="entry name" value="BROMO"/>
    <property type="match status" value="2"/>
</dbReference>
<feature type="compositionally biased region" description="Basic and acidic residues" evidence="16">
    <location>
        <begin position="1016"/>
        <end position="1025"/>
    </location>
</feature>
<feature type="domain" description="Bromo" evidence="17">
    <location>
        <begin position="1207"/>
        <end position="1277"/>
    </location>
</feature>
<evidence type="ECO:0000256" key="16">
    <source>
        <dbReference type="SAM" id="MobiDB-lite"/>
    </source>
</evidence>
<dbReference type="InterPro" id="IPR037966">
    <property type="entry name" value="Brd8_Bromo_dom"/>
</dbReference>
<evidence type="ECO:0000256" key="3">
    <source>
        <dbReference type="ARBA" id="ARBA00022553"/>
    </source>
</evidence>
<evidence type="ECO:0000256" key="2">
    <source>
        <dbReference type="ARBA" id="ARBA00022499"/>
    </source>
</evidence>
<protein>
    <recommendedName>
        <fullName evidence="13">Bromodomain-containing protein 8</fullName>
    </recommendedName>
</protein>
<reference evidence="18 19" key="1">
    <citation type="journal article" date="2020" name="Mol. Biol. Evol.">
        <title>Interspecific Gene Flow and the Evolution of Specialization in Black and White Rhinoceros.</title>
        <authorList>
            <person name="Moodley Y."/>
            <person name="Westbury M.V."/>
            <person name="Russo I.M."/>
            <person name="Gopalakrishnan S."/>
            <person name="Rakotoarivelo A."/>
            <person name="Olsen R.A."/>
            <person name="Prost S."/>
            <person name="Tunstall T."/>
            <person name="Ryder O.A."/>
            <person name="Dalen L."/>
            <person name="Bruford M.W."/>
        </authorList>
    </citation>
    <scope>NUCLEOTIDE SEQUENCE [LARGE SCALE GENOMIC DNA]</scope>
    <source>
        <strain evidence="18">SBR-YM</strain>
        <tissue evidence="18">Skin</tissue>
    </source>
</reference>
<evidence type="ECO:0000256" key="1">
    <source>
        <dbReference type="ARBA" id="ARBA00004123"/>
    </source>
</evidence>
<dbReference type="PROSITE" id="PS50014">
    <property type="entry name" value="BROMODOMAIN_2"/>
    <property type="match status" value="2"/>
</dbReference>
<feature type="coiled-coil region" evidence="15">
    <location>
        <begin position="106"/>
        <end position="176"/>
    </location>
</feature>
<evidence type="ECO:0000256" key="8">
    <source>
        <dbReference type="ARBA" id="ARBA00023015"/>
    </source>
</evidence>
<keyword evidence="19" id="KW-1185">Reference proteome</keyword>
<proteinExistence type="predicted"/>
<dbReference type="GO" id="GO:0006325">
    <property type="term" value="P:chromatin organization"/>
    <property type="evidence" value="ECO:0007669"/>
    <property type="project" value="UniProtKB-KW"/>
</dbReference>
<feature type="compositionally biased region" description="Basic and acidic residues" evidence="16">
    <location>
        <begin position="917"/>
        <end position="932"/>
    </location>
</feature>
<feature type="compositionally biased region" description="Polar residues" evidence="16">
    <location>
        <begin position="219"/>
        <end position="234"/>
    </location>
</feature>
<feature type="compositionally biased region" description="Acidic residues" evidence="16">
    <location>
        <begin position="1126"/>
        <end position="1140"/>
    </location>
</feature>
<evidence type="ECO:0000256" key="7">
    <source>
        <dbReference type="ARBA" id="ARBA00022990"/>
    </source>
</evidence>
<feature type="non-terminal residue" evidence="18">
    <location>
        <position position="1"/>
    </location>
</feature>
<comment type="subcellular location">
    <subcellularLocation>
        <location evidence="1">Nucleus</location>
    </subcellularLocation>
</comment>
<evidence type="ECO:0000259" key="17">
    <source>
        <dbReference type="PROSITE" id="PS50014"/>
    </source>
</evidence>
<feature type="compositionally biased region" description="Basic and acidic residues" evidence="16">
    <location>
        <begin position="681"/>
        <end position="696"/>
    </location>
</feature>
<dbReference type="FunFam" id="1.20.920.10:FF:000016">
    <property type="entry name" value="bromodomain-containing protein 8 isoform X1"/>
    <property type="match status" value="1"/>
</dbReference>
<feature type="compositionally biased region" description="Acidic residues" evidence="16">
    <location>
        <begin position="992"/>
        <end position="1001"/>
    </location>
</feature>
<evidence type="ECO:0000313" key="19">
    <source>
        <dbReference type="Proteomes" id="UP000551758"/>
    </source>
</evidence>
<comment type="caution">
    <text evidence="18">The sequence shown here is derived from an EMBL/GenBank/DDBJ whole genome shotgun (WGS) entry which is preliminary data.</text>
</comment>
<gene>
    <name evidence="18" type="ORF">HPG69_017028</name>
</gene>
<evidence type="ECO:0000256" key="9">
    <source>
        <dbReference type="ARBA" id="ARBA00023054"/>
    </source>
</evidence>
<evidence type="ECO:0000256" key="12">
    <source>
        <dbReference type="ARBA" id="ARBA00023242"/>
    </source>
</evidence>
<dbReference type="PANTHER" id="PTHR15398:SF13">
    <property type="entry name" value="BROMODOMAIN-CONTAINING PROTEIN 8"/>
    <property type="match status" value="1"/>
</dbReference>
<keyword evidence="2" id="KW-1017">Isopeptide bond</keyword>
<dbReference type="GO" id="GO:0035267">
    <property type="term" value="C:NuA4 histone acetyltransferase complex"/>
    <property type="evidence" value="ECO:0007669"/>
    <property type="project" value="TreeGrafter"/>
</dbReference>
<dbReference type="Pfam" id="PF00439">
    <property type="entry name" value="Bromodomain"/>
    <property type="match status" value="2"/>
</dbReference>
<keyword evidence="6" id="KW-0156">Chromatin regulator</keyword>
<evidence type="ECO:0000256" key="10">
    <source>
        <dbReference type="ARBA" id="ARBA00023117"/>
    </source>
</evidence>
<evidence type="ECO:0000256" key="6">
    <source>
        <dbReference type="ARBA" id="ARBA00022853"/>
    </source>
</evidence>
<feature type="region of interest" description="Disordered" evidence="16">
    <location>
        <begin position="1119"/>
        <end position="1157"/>
    </location>
</feature>
<dbReference type="Proteomes" id="UP000551758">
    <property type="component" value="Unassembled WGS sequence"/>
</dbReference>
<feature type="region of interest" description="Disordered" evidence="16">
    <location>
        <begin position="984"/>
        <end position="1025"/>
    </location>
</feature>
<feature type="region of interest" description="Disordered" evidence="16">
    <location>
        <begin position="913"/>
        <end position="934"/>
    </location>
</feature>
<evidence type="ECO:0000256" key="11">
    <source>
        <dbReference type="ARBA" id="ARBA00023163"/>
    </source>
</evidence>
<evidence type="ECO:0000256" key="5">
    <source>
        <dbReference type="ARBA" id="ARBA00022843"/>
    </source>
</evidence>